<dbReference type="CDD" id="cd01392">
    <property type="entry name" value="HTH_LacI"/>
    <property type="match status" value="1"/>
</dbReference>
<dbReference type="InterPro" id="IPR010982">
    <property type="entry name" value="Lambda_DNA-bd_dom_sf"/>
</dbReference>
<dbReference type="InterPro" id="IPR028082">
    <property type="entry name" value="Peripla_BP_I"/>
</dbReference>
<feature type="domain" description="HTH lacI-type" evidence="4">
    <location>
        <begin position="5"/>
        <end position="59"/>
    </location>
</feature>
<sequence>MTRQPTSRDVARLAGVAQATVSHVLTGRVNVAPATRARVLRAIDELGYRPNLAARSMRTRRTGRLAVVLGVVMYRATDVLAGAGAAAREAGYVLEVHDAGPSAASCTERVVELARSGSFEGVVVYAPVEVDAVVDGALACPVVVSDEFDARTRPAGSFTDASAVRTLVERLADAGYRRFLHVGGPADHAAARSRRRAYLEAVDALGLESLGAVEGDWGGRAGYAAVRDLPGAVRPLGLVAANDLLAAGAVRAARERGWAVPGDLGVSGWDDMDMGRFMTPSLTTVAVDRVGIGRRGVRRLVAEIDGAEPDRSDVGVMTVVWRESTGDATAS</sequence>
<name>A0ABU0GNS3_9CELL</name>
<dbReference type="InterPro" id="IPR046335">
    <property type="entry name" value="LacI/GalR-like_sensor"/>
</dbReference>
<dbReference type="Proteomes" id="UP001240250">
    <property type="component" value="Unassembled WGS sequence"/>
</dbReference>
<keyword evidence="6" id="KW-1185">Reference proteome</keyword>
<proteinExistence type="predicted"/>
<dbReference type="Pfam" id="PF13377">
    <property type="entry name" value="Peripla_BP_3"/>
    <property type="match status" value="1"/>
</dbReference>
<dbReference type="PANTHER" id="PTHR30146">
    <property type="entry name" value="LACI-RELATED TRANSCRIPTIONAL REPRESSOR"/>
    <property type="match status" value="1"/>
</dbReference>
<evidence type="ECO:0000313" key="5">
    <source>
        <dbReference type="EMBL" id="MDQ0426609.1"/>
    </source>
</evidence>
<dbReference type="Pfam" id="PF00356">
    <property type="entry name" value="LacI"/>
    <property type="match status" value="1"/>
</dbReference>
<dbReference type="PANTHER" id="PTHR30146:SF109">
    <property type="entry name" value="HTH-TYPE TRANSCRIPTIONAL REGULATOR GALS"/>
    <property type="match status" value="1"/>
</dbReference>
<gene>
    <name evidence="5" type="ORF">JO380_002990</name>
</gene>
<dbReference type="SUPFAM" id="SSF53822">
    <property type="entry name" value="Periplasmic binding protein-like I"/>
    <property type="match status" value="1"/>
</dbReference>
<evidence type="ECO:0000313" key="6">
    <source>
        <dbReference type="Proteomes" id="UP001240250"/>
    </source>
</evidence>
<dbReference type="PROSITE" id="PS50932">
    <property type="entry name" value="HTH_LACI_2"/>
    <property type="match status" value="1"/>
</dbReference>
<organism evidence="5 6">
    <name type="scientific">Cellulomonas iranensis</name>
    <dbReference type="NCBI Taxonomy" id="76862"/>
    <lineage>
        <taxon>Bacteria</taxon>
        <taxon>Bacillati</taxon>
        <taxon>Actinomycetota</taxon>
        <taxon>Actinomycetes</taxon>
        <taxon>Micrococcales</taxon>
        <taxon>Cellulomonadaceae</taxon>
        <taxon>Cellulomonas</taxon>
    </lineage>
</organism>
<reference evidence="5 6" key="1">
    <citation type="submission" date="2023-07" db="EMBL/GenBank/DDBJ databases">
        <title>Sequencing the genomes of 1000 actinobacteria strains.</title>
        <authorList>
            <person name="Klenk H.-P."/>
        </authorList>
    </citation>
    <scope>NUCLEOTIDE SEQUENCE [LARGE SCALE GENOMIC DNA]</scope>
    <source>
        <strain evidence="5 6">DSM 14785</strain>
    </source>
</reference>
<comment type="caution">
    <text evidence="5">The sequence shown here is derived from an EMBL/GenBank/DDBJ whole genome shotgun (WGS) entry which is preliminary data.</text>
</comment>
<dbReference type="EMBL" id="JAUSVM010000001">
    <property type="protein sequence ID" value="MDQ0426609.1"/>
    <property type="molecule type" value="Genomic_DNA"/>
</dbReference>
<evidence type="ECO:0000256" key="1">
    <source>
        <dbReference type="ARBA" id="ARBA00023015"/>
    </source>
</evidence>
<dbReference type="InterPro" id="IPR000843">
    <property type="entry name" value="HTH_LacI"/>
</dbReference>
<accession>A0ABU0GNS3</accession>
<protein>
    <submittedName>
        <fullName evidence="5">LacI family transcriptional regulator</fullName>
    </submittedName>
</protein>
<dbReference type="SMART" id="SM00354">
    <property type="entry name" value="HTH_LACI"/>
    <property type="match status" value="1"/>
</dbReference>
<dbReference type="Gene3D" id="3.40.50.2300">
    <property type="match status" value="2"/>
</dbReference>
<evidence type="ECO:0000256" key="2">
    <source>
        <dbReference type="ARBA" id="ARBA00023125"/>
    </source>
</evidence>
<keyword evidence="3" id="KW-0804">Transcription</keyword>
<dbReference type="Gene3D" id="1.10.260.40">
    <property type="entry name" value="lambda repressor-like DNA-binding domains"/>
    <property type="match status" value="1"/>
</dbReference>
<dbReference type="RefSeq" id="WP_070320486.1">
    <property type="nucleotide sequence ID" value="NZ_JAUSVM010000001.1"/>
</dbReference>
<keyword evidence="2" id="KW-0238">DNA-binding</keyword>
<keyword evidence="1" id="KW-0805">Transcription regulation</keyword>
<evidence type="ECO:0000259" key="4">
    <source>
        <dbReference type="PROSITE" id="PS50932"/>
    </source>
</evidence>
<evidence type="ECO:0000256" key="3">
    <source>
        <dbReference type="ARBA" id="ARBA00023163"/>
    </source>
</evidence>
<dbReference type="SUPFAM" id="SSF47413">
    <property type="entry name" value="lambda repressor-like DNA-binding domains"/>
    <property type="match status" value="1"/>
</dbReference>